<dbReference type="InterPro" id="IPR051218">
    <property type="entry name" value="Sec_MonoDiacylglyc_Lipase"/>
</dbReference>
<evidence type="ECO:0000313" key="3">
    <source>
        <dbReference type="EMBL" id="OEU13349.1"/>
    </source>
</evidence>
<evidence type="ECO:0000313" key="4">
    <source>
        <dbReference type="Proteomes" id="UP000095751"/>
    </source>
</evidence>
<protein>
    <submittedName>
        <fullName evidence="3">Alpha/beta-hydrolase</fullName>
    </submittedName>
</protein>
<dbReference type="PANTHER" id="PTHR45856">
    <property type="entry name" value="ALPHA/BETA-HYDROLASES SUPERFAMILY PROTEIN"/>
    <property type="match status" value="1"/>
</dbReference>
<dbReference type="PANTHER" id="PTHR45856:SF24">
    <property type="entry name" value="FUNGAL LIPASE-LIKE DOMAIN-CONTAINING PROTEIN"/>
    <property type="match status" value="1"/>
</dbReference>
<dbReference type="Gene3D" id="3.40.50.1820">
    <property type="entry name" value="alpha/beta hydrolase"/>
    <property type="match status" value="1"/>
</dbReference>
<feature type="region of interest" description="Disordered" evidence="1">
    <location>
        <begin position="1"/>
        <end position="39"/>
    </location>
</feature>
<evidence type="ECO:0000256" key="1">
    <source>
        <dbReference type="SAM" id="MobiDB-lite"/>
    </source>
</evidence>
<keyword evidence="4" id="KW-1185">Reference proteome</keyword>
<reference evidence="3 4" key="1">
    <citation type="submission" date="2016-09" db="EMBL/GenBank/DDBJ databases">
        <title>Extensive genetic diversity and differential bi-allelic expression allows diatom success in the polar Southern Ocean.</title>
        <authorList>
            <consortium name="DOE Joint Genome Institute"/>
            <person name="Mock T."/>
            <person name="Otillar R.P."/>
            <person name="Strauss J."/>
            <person name="Dupont C."/>
            <person name="Frickenhaus S."/>
            <person name="Maumus F."/>
            <person name="Mcmullan M."/>
            <person name="Sanges R."/>
            <person name="Schmutz J."/>
            <person name="Toseland A."/>
            <person name="Valas R."/>
            <person name="Veluchamy A."/>
            <person name="Ward B.J."/>
            <person name="Allen A."/>
            <person name="Barry K."/>
            <person name="Falciatore A."/>
            <person name="Ferrante M."/>
            <person name="Fortunato A.E."/>
            <person name="Gloeckner G."/>
            <person name="Gruber A."/>
            <person name="Hipkin R."/>
            <person name="Janech M."/>
            <person name="Kroth P."/>
            <person name="Leese F."/>
            <person name="Lindquist E."/>
            <person name="Lyon B.R."/>
            <person name="Martin J."/>
            <person name="Mayer C."/>
            <person name="Parker M."/>
            <person name="Quesneville H."/>
            <person name="Raymond J."/>
            <person name="Uhlig C."/>
            <person name="Valentin K.U."/>
            <person name="Worden A.Z."/>
            <person name="Armbrust E.V."/>
            <person name="Bowler C."/>
            <person name="Green B."/>
            <person name="Moulton V."/>
            <person name="Van Oosterhout C."/>
            <person name="Grigoriev I."/>
        </authorList>
    </citation>
    <scope>NUCLEOTIDE SEQUENCE [LARGE SCALE GENOMIC DNA]</scope>
    <source>
        <strain evidence="3 4">CCMP1102</strain>
    </source>
</reference>
<proteinExistence type="predicted"/>
<dbReference type="GO" id="GO:0006629">
    <property type="term" value="P:lipid metabolic process"/>
    <property type="evidence" value="ECO:0007669"/>
    <property type="project" value="InterPro"/>
</dbReference>
<feature type="domain" description="Fungal lipase-type" evidence="2">
    <location>
        <begin position="213"/>
        <end position="382"/>
    </location>
</feature>
<keyword evidence="3" id="KW-0378">Hydrolase</keyword>
<feature type="region of interest" description="Disordered" evidence="1">
    <location>
        <begin position="457"/>
        <end position="504"/>
    </location>
</feature>
<dbReference type="SUPFAM" id="SSF53474">
    <property type="entry name" value="alpha/beta-Hydrolases"/>
    <property type="match status" value="1"/>
</dbReference>
<dbReference type="Proteomes" id="UP000095751">
    <property type="component" value="Unassembled WGS sequence"/>
</dbReference>
<name>A0A1E7F5E0_9STRA</name>
<dbReference type="InterPro" id="IPR002921">
    <property type="entry name" value="Fungal_lipase-type"/>
</dbReference>
<feature type="compositionally biased region" description="Low complexity" evidence="1">
    <location>
        <begin position="490"/>
        <end position="502"/>
    </location>
</feature>
<dbReference type="GO" id="GO:0016787">
    <property type="term" value="F:hydrolase activity"/>
    <property type="evidence" value="ECO:0007669"/>
    <property type="project" value="UniProtKB-KW"/>
</dbReference>
<sequence>MFQFIGNNILGKNNKDKGEGDDEESSSSQPPPPFTFEEKHGVDSYQYPNLYEEADEMLQASLLIYSITDLRSLAKDPKKKDKLKTHEKILDMPLSLQTCLQVLENNYDVMKECLGEVDHINTMNSLNMIHTRFKKHFSLTSSIPPSPLVVGSVSGSPIMRFNPFVSTKSTISDNGSVKIEEVAPMLTYFGDENSDSDMVYAVGIDQHRKRITVVFRGSVTSTDFQKDAMISLNPQPNPVKDIDAIQHEKIGIHHGFYDYLLRPRKNGMNKYQEIMGHVQALFLQYDRLQNYKLYCTGHSLGGALATLFSLYAAAAAATGLVDGGTSKAAVSIPTPVNCISVASPRVGDRSFQSAFSRLEERGLLRHLRIANDRDPVTMMPSATGKKMWATLSPISYLAFKLIDSKFEEKEKFYHTGVKLRLAKERFELAFLGESIVIDEQEEEEQSTITAADLVVDDAPRSSSGSSSGSSKSFRSNLSKSTKFKSRDSSSTKSKSQNSFNQSQMPDVNFHLGDAYVENLGSVKSDLLDLSLNDIYKTKAFPIYKLQEGSE</sequence>
<gene>
    <name evidence="3" type="ORF">FRACYDRAFT_241687</name>
</gene>
<dbReference type="InParanoid" id="A0A1E7F5E0"/>
<feature type="compositionally biased region" description="Low complexity" evidence="1">
    <location>
        <begin position="460"/>
        <end position="480"/>
    </location>
</feature>
<accession>A0A1E7F5E0</accession>
<dbReference type="Pfam" id="PF01764">
    <property type="entry name" value="Lipase_3"/>
    <property type="match status" value="1"/>
</dbReference>
<dbReference type="KEGG" id="fcy:FRACYDRAFT_241687"/>
<dbReference type="CDD" id="cd00519">
    <property type="entry name" value="Lipase_3"/>
    <property type="match status" value="1"/>
</dbReference>
<dbReference type="AlphaFoldDB" id="A0A1E7F5E0"/>
<dbReference type="OrthoDB" id="44149at2759"/>
<organism evidence="3 4">
    <name type="scientific">Fragilariopsis cylindrus CCMP1102</name>
    <dbReference type="NCBI Taxonomy" id="635003"/>
    <lineage>
        <taxon>Eukaryota</taxon>
        <taxon>Sar</taxon>
        <taxon>Stramenopiles</taxon>
        <taxon>Ochrophyta</taxon>
        <taxon>Bacillariophyta</taxon>
        <taxon>Bacillariophyceae</taxon>
        <taxon>Bacillariophycidae</taxon>
        <taxon>Bacillariales</taxon>
        <taxon>Bacillariaceae</taxon>
        <taxon>Fragilariopsis</taxon>
    </lineage>
</organism>
<dbReference type="InterPro" id="IPR029058">
    <property type="entry name" value="AB_hydrolase_fold"/>
</dbReference>
<evidence type="ECO:0000259" key="2">
    <source>
        <dbReference type="Pfam" id="PF01764"/>
    </source>
</evidence>
<dbReference type="EMBL" id="KV784361">
    <property type="protein sequence ID" value="OEU13349.1"/>
    <property type="molecule type" value="Genomic_DNA"/>
</dbReference>